<dbReference type="Pfam" id="PF03171">
    <property type="entry name" value="2OG-FeII_Oxy"/>
    <property type="match status" value="1"/>
</dbReference>
<keyword evidence="10" id="KW-0408">Iron</keyword>
<keyword evidence="5" id="KW-0266">Ethylene biosynthesis</keyword>
<evidence type="ECO:0000256" key="4">
    <source>
        <dbReference type="ARBA" id="ARBA00019045"/>
    </source>
</evidence>
<dbReference type="InterPro" id="IPR027443">
    <property type="entry name" value="IPNS-like_sf"/>
</dbReference>
<evidence type="ECO:0000313" key="12">
    <source>
        <dbReference type="EMBL" id="CAB3769216.1"/>
    </source>
</evidence>
<protein>
    <recommendedName>
        <fullName evidence="4">2-oxoglutarate-dependent ethylene/succinate-forming enzyme</fullName>
        <ecNumber evidence="3">1.13.12.19</ecNumber>
        <ecNumber evidence="2">1.14.20.7</ecNumber>
    </recommendedName>
    <alternativeName>
        <fullName evidence="6">2-oxoglutarate dioxygenase (ethylene-forming)</fullName>
    </alternativeName>
    <alternativeName>
        <fullName evidence="7">2-oxoglutarate/L-arginine monooxygenase/decarboxylase (succinate-forming)</fullName>
    </alternativeName>
</protein>
<evidence type="ECO:0000256" key="3">
    <source>
        <dbReference type="ARBA" id="ARBA00012531"/>
    </source>
</evidence>
<feature type="domain" description="Fe2OG dioxygenase" evidence="11">
    <location>
        <begin position="137"/>
        <end position="249"/>
    </location>
</feature>
<accession>A0A6J5EVI9</accession>
<comment type="pathway">
    <text evidence="1">Alkene biosynthesis; ethylene biosynthesis via 2-oxoglutarate.</text>
</comment>
<dbReference type="Gene3D" id="2.60.120.330">
    <property type="entry name" value="B-lactam Antibiotic, Isopenicillin N Synthase, Chain"/>
    <property type="match status" value="1"/>
</dbReference>
<evidence type="ECO:0000256" key="9">
    <source>
        <dbReference type="ARBA" id="ARBA00049359"/>
    </source>
</evidence>
<comment type="catalytic activity">
    <reaction evidence="9">
        <text>L-arginine + 2-oxoglutarate + O2 = guanidine + L-glutamate 5-semialdehyde + succinate + CO2</text>
        <dbReference type="Rhea" id="RHEA:31535"/>
        <dbReference type="ChEBI" id="CHEBI:15379"/>
        <dbReference type="ChEBI" id="CHEBI:16526"/>
        <dbReference type="ChEBI" id="CHEBI:16810"/>
        <dbReference type="ChEBI" id="CHEBI:30031"/>
        <dbReference type="ChEBI" id="CHEBI:30087"/>
        <dbReference type="ChEBI" id="CHEBI:32682"/>
        <dbReference type="ChEBI" id="CHEBI:58066"/>
        <dbReference type="EC" id="1.14.20.7"/>
    </reaction>
</comment>
<comment type="catalytic activity">
    <reaction evidence="8">
        <text>2-oxoglutarate + O2 + 2 H(+) = ethene + 3 CO2 + H2O</text>
        <dbReference type="Rhea" id="RHEA:31523"/>
        <dbReference type="ChEBI" id="CHEBI:15377"/>
        <dbReference type="ChEBI" id="CHEBI:15378"/>
        <dbReference type="ChEBI" id="CHEBI:15379"/>
        <dbReference type="ChEBI" id="CHEBI:16526"/>
        <dbReference type="ChEBI" id="CHEBI:16810"/>
        <dbReference type="ChEBI" id="CHEBI:18153"/>
        <dbReference type="EC" id="1.13.12.19"/>
    </reaction>
</comment>
<sequence length="293" mass="32372">MSLKAFRPCVAELDGKILRFKSGSLTQAISDGCFALAIPSDLDVAPGIRLANEFYLDRTDSRCDEAARYRGFRSRDDIYFDRDHYQTEHILIDAARRSVEFPDAANVMCERMSAIGRIVLRTMLCAAGIPAVLWPRSTDQCSADGGVQWFAVSHYRPGKDAPGAPAHKDTGFVTVLYVEQSGLEAFVDNDWYDLPPVPGHFLIHFGGALEALTARLPIRVGAILHRVRQCGLNADTGGDRFSFAAFLNPAATSEAFQVSPDRRSLVSLGSVDAFLRDFNRATWRDRYADFGIA</sequence>
<evidence type="ECO:0000256" key="7">
    <source>
        <dbReference type="ARBA" id="ARBA00031282"/>
    </source>
</evidence>
<evidence type="ECO:0000256" key="2">
    <source>
        <dbReference type="ARBA" id="ARBA00012293"/>
    </source>
</evidence>
<dbReference type="InterPro" id="IPR050231">
    <property type="entry name" value="Iron_ascorbate_oxido_reductase"/>
</dbReference>
<dbReference type="Proteomes" id="UP000494363">
    <property type="component" value="Unassembled WGS sequence"/>
</dbReference>
<keyword evidence="10" id="KW-0479">Metal-binding</keyword>
<evidence type="ECO:0000256" key="5">
    <source>
        <dbReference type="ARBA" id="ARBA00022666"/>
    </source>
</evidence>
<organism evidence="12 13">
    <name type="scientific">Paraburkholderia humisilvae</name>
    <dbReference type="NCBI Taxonomy" id="627669"/>
    <lineage>
        <taxon>Bacteria</taxon>
        <taxon>Pseudomonadati</taxon>
        <taxon>Pseudomonadota</taxon>
        <taxon>Betaproteobacteria</taxon>
        <taxon>Burkholderiales</taxon>
        <taxon>Burkholderiaceae</taxon>
        <taxon>Paraburkholderia</taxon>
    </lineage>
</organism>
<evidence type="ECO:0000313" key="13">
    <source>
        <dbReference type="Proteomes" id="UP000494363"/>
    </source>
</evidence>
<gene>
    <name evidence="12" type="ORF">LMG29542_06062</name>
</gene>
<proteinExistence type="inferred from homology"/>
<reference evidence="12 13" key="1">
    <citation type="submission" date="2020-04" db="EMBL/GenBank/DDBJ databases">
        <authorList>
            <person name="De Canck E."/>
        </authorList>
    </citation>
    <scope>NUCLEOTIDE SEQUENCE [LARGE SCALE GENOMIC DNA]</scope>
    <source>
        <strain evidence="12 13">LMG 29542</strain>
    </source>
</reference>
<dbReference type="InterPro" id="IPR005123">
    <property type="entry name" value="Oxoglu/Fe-dep_dioxygenase_dom"/>
</dbReference>
<dbReference type="InterPro" id="IPR044861">
    <property type="entry name" value="IPNS-like_FE2OG_OXY"/>
</dbReference>
<dbReference type="EMBL" id="CADIKH010000040">
    <property type="protein sequence ID" value="CAB3769216.1"/>
    <property type="molecule type" value="Genomic_DNA"/>
</dbReference>
<dbReference type="PROSITE" id="PS51471">
    <property type="entry name" value="FE2OG_OXY"/>
    <property type="match status" value="1"/>
</dbReference>
<comment type="similarity">
    <text evidence="10">Belongs to the iron/ascorbate-dependent oxidoreductase family.</text>
</comment>
<dbReference type="GO" id="GO:0009693">
    <property type="term" value="P:ethylene biosynthetic process"/>
    <property type="evidence" value="ECO:0007669"/>
    <property type="project" value="UniProtKB-KW"/>
</dbReference>
<dbReference type="PANTHER" id="PTHR47990">
    <property type="entry name" value="2-OXOGLUTARATE (2OG) AND FE(II)-DEPENDENT OXYGENASE SUPERFAMILY PROTEIN-RELATED"/>
    <property type="match status" value="1"/>
</dbReference>
<evidence type="ECO:0000259" key="11">
    <source>
        <dbReference type="PROSITE" id="PS51471"/>
    </source>
</evidence>
<evidence type="ECO:0000256" key="8">
    <source>
        <dbReference type="ARBA" id="ARBA00047725"/>
    </source>
</evidence>
<keyword evidence="13" id="KW-1185">Reference proteome</keyword>
<dbReference type="EC" id="1.14.20.7" evidence="2"/>
<keyword evidence="10" id="KW-0560">Oxidoreductase</keyword>
<dbReference type="GO" id="GO:0046872">
    <property type="term" value="F:metal ion binding"/>
    <property type="evidence" value="ECO:0007669"/>
    <property type="project" value="UniProtKB-KW"/>
</dbReference>
<evidence type="ECO:0000256" key="1">
    <source>
        <dbReference type="ARBA" id="ARBA00004767"/>
    </source>
</evidence>
<dbReference type="AlphaFoldDB" id="A0A6J5EVI9"/>
<evidence type="ECO:0000256" key="6">
    <source>
        <dbReference type="ARBA" id="ARBA00031011"/>
    </source>
</evidence>
<name>A0A6J5EVI9_9BURK</name>
<dbReference type="EC" id="1.13.12.19" evidence="3"/>
<evidence type="ECO:0000256" key="10">
    <source>
        <dbReference type="RuleBase" id="RU003682"/>
    </source>
</evidence>
<dbReference type="GO" id="GO:0102276">
    <property type="term" value="F:2-oxoglutarate oxygenase/decarboxylase (ethylene-forming) activity"/>
    <property type="evidence" value="ECO:0007669"/>
    <property type="project" value="UniProtKB-EC"/>
</dbReference>
<dbReference type="SUPFAM" id="SSF51197">
    <property type="entry name" value="Clavaminate synthase-like"/>
    <property type="match status" value="1"/>
</dbReference>